<dbReference type="AlphaFoldDB" id="A0AAD7D151"/>
<gene>
    <name evidence="1" type="ORF">B0H17DRAFT_1082666</name>
</gene>
<accession>A0AAD7D151</accession>
<comment type="caution">
    <text evidence="1">The sequence shown here is derived from an EMBL/GenBank/DDBJ whole genome shotgun (WGS) entry which is preliminary data.</text>
</comment>
<evidence type="ECO:0000313" key="2">
    <source>
        <dbReference type="Proteomes" id="UP001221757"/>
    </source>
</evidence>
<name>A0AAD7D151_MYCRO</name>
<proteinExistence type="predicted"/>
<dbReference type="EMBL" id="JARKIE010000159">
    <property type="protein sequence ID" value="KAJ7674096.1"/>
    <property type="molecule type" value="Genomic_DNA"/>
</dbReference>
<organism evidence="1 2">
    <name type="scientific">Mycena rosella</name>
    <name type="common">Pink bonnet</name>
    <name type="synonym">Agaricus rosellus</name>
    <dbReference type="NCBI Taxonomy" id="1033263"/>
    <lineage>
        <taxon>Eukaryota</taxon>
        <taxon>Fungi</taxon>
        <taxon>Dikarya</taxon>
        <taxon>Basidiomycota</taxon>
        <taxon>Agaricomycotina</taxon>
        <taxon>Agaricomycetes</taxon>
        <taxon>Agaricomycetidae</taxon>
        <taxon>Agaricales</taxon>
        <taxon>Marasmiineae</taxon>
        <taxon>Mycenaceae</taxon>
        <taxon>Mycena</taxon>
    </lineage>
</organism>
<keyword evidence="2" id="KW-1185">Reference proteome</keyword>
<evidence type="ECO:0000313" key="1">
    <source>
        <dbReference type="EMBL" id="KAJ7674096.1"/>
    </source>
</evidence>
<protein>
    <submittedName>
        <fullName evidence="1">Uncharacterized protein</fullName>
    </submittedName>
</protein>
<dbReference type="Proteomes" id="UP001221757">
    <property type="component" value="Unassembled WGS sequence"/>
</dbReference>
<reference evidence="1" key="1">
    <citation type="submission" date="2023-03" db="EMBL/GenBank/DDBJ databases">
        <title>Massive genome expansion in bonnet fungi (Mycena s.s.) driven by repeated elements and novel gene families across ecological guilds.</title>
        <authorList>
            <consortium name="Lawrence Berkeley National Laboratory"/>
            <person name="Harder C.B."/>
            <person name="Miyauchi S."/>
            <person name="Viragh M."/>
            <person name="Kuo A."/>
            <person name="Thoen E."/>
            <person name="Andreopoulos B."/>
            <person name="Lu D."/>
            <person name="Skrede I."/>
            <person name="Drula E."/>
            <person name="Henrissat B."/>
            <person name="Morin E."/>
            <person name="Kohler A."/>
            <person name="Barry K."/>
            <person name="LaButti K."/>
            <person name="Morin E."/>
            <person name="Salamov A."/>
            <person name="Lipzen A."/>
            <person name="Mereny Z."/>
            <person name="Hegedus B."/>
            <person name="Baldrian P."/>
            <person name="Stursova M."/>
            <person name="Weitz H."/>
            <person name="Taylor A."/>
            <person name="Grigoriev I.V."/>
            <person name="Nagy L.G."/>
            <person name="Martin F."/>
            <person name="Kauserud H."/>
        </authorList>
    </citation>
    <scope>NUCLEOTIDE SEQUENCE</scope>
    <source>
        <strain evidence="1">CBHHK067</strain>
    </source>
</reference>
<sequence>MVFCVVPLFLSFLYRSFSAFLGLGTFSWGRSAAYIRSDGAPKNQFEGKAGKTGGD</sequence>